<accession>A0A6A6PDA4</accession>
<dbReference type="Proteomes" id="UP000799766">
    <property type="component" value="Unassembled WGS sequence"/>
</dbReference>
<protein>
    <submittedName>
        <fullName evidence="3">Uncharacterized protein</fullName>
    </submittedName>
</protein>
<evidence type="ECO:0000256" key="1">
    <source>
        <dbReference type="SAM" id="Phobius"/>
    </source>
</evidence>
<dbReference type="EMBL" id="MU001671">
    <property type="protein sequence ID" value="KAF2461393.1"/>
    <property type="molecule type" value="Genomic_DNA"/>
</dbReference>
<sequence>MICLFLFCAFCAGAAVCVALVFWRARVEGEETWRELSIDPVLRLAKTFASTSPFVVVLVGWLAGAEGQTDRQRGVRCGRLTCGSGIEESCGKCDYR</sequence>
<dbReference type="AlphaFoldDB" id="A0A6A6PDA4"/>
<organism evidence="3 4">
    <name type="scientific">Lineolata rhizophorae</name>
    <dbReference type="NCBI Taxonomy" id="578093"/>
    <lineage>
        <taxon>Eukaryota</taxon>
        <taxon>Fungi</taxon>
        <taxon>Dikarya</taxon>
        <taxon>Ascomycota</taxon>
        <taxon>Pezizomycotina</taxon>
        <taxon>Dothideomycetes</taxon>
        <taxon>Dothideomycetes incertae sedis</taxon>
        <taxon>Lineolatales</taxon>
        <taxon>Lineolataceae</taxon>
        <taxon>Lineolata</taxon>
    </lineage>
</organism>
<evidence type="ECO:0000313" key="3">
    <source>
        <dbReference type="EMBL" id="KAF2461393.1"/>
    </source>
</evidence>
<name>A0A6A6PDA4_9PEZI</name>
<evidence type="ECO:0000313" key="4">
    <source>
        <dbReference type="Proteomes" id="UP000799766"/>
    </source>
</evidence>
<keyword evidence="4" id="KW-1185">Reference proteome</keyword>
<feature type="signal peptide" evidence="2">
    <location>
        <begin position="1"/>
        <end position="19"/>
    </location>
</feature>
<feature type="chain" id="PRO_5025690522" evidence="2">
    <location>
        <begin position="20"/>
        <end position="96"/>
    </location>
</feature>
<gene>
    <name evidence="3" type="ORF">BDY21DRAFT_331974</name>
</gene>
<keyword evidence="1" id="KW-0812">Transmembrane</keyword>
<reference evidence="3" key="1">
    <citation type="journal article" date="2020" name="Stud. Mycol.">
        <title>101 Dothideomycetes genomes: a test case for predicting lifestyles and emergence of pathogens.</title>
        <authorList>
            <person name="Haridas S."/>
            <person name="Albert R."/>
            <person name="Binder M."/>
            <person name="Bloem J."/>
            <person name="Labutti K."/>
            <person name="Salamov A."/>
            <person name="Andreopoulos B."/>
            <person name="Baker S."/>
            <person name="Barry K."/>
            <person name="Bills G."/>
            <person name="Bluhm B."/>
            <person name="Cannon C."/>
            <person name="Castanera R."/>
            <person name="Culley D."/>
            <person name="Daum C."/>
            <person name="Ezra D."/>
            <person name="Gonzalez J."/>
            <person name="Henrissat B."/>
            <person name="Kuo A."/>
            <person name="Liang C."/>
            <person name="Lipzen A."/>
            <person name="Lutzoni F."/>
            <person name="Magnuson J."/>
            <person name="Mondo S."/>
            <person name="Nolan M."/>
            <person name="Ohm R."/>
            <person name="Pangilinan J."/>
            <person name="Park H.-J."/>
            <person name="Ramirez L."/>
            <person name="Alfaro M."/>
            <person name="Sun H."/>
            <person name="Tritt A."/>
            <person name="Yoshinaga Y."/>
            <person name="Zwiers L.-H."/>
            <person name="Turgeon B."/>
            <person name="Goodwin S."/>
            <person name="Spatafora J."/>
            <person name="Crous P."/>
            <person name="Grigoriev I."/>
        </authorList>
    </citation>
    <scope>NUCLEOTIDE SEQUENCE</scope>
    <source>
        <strain evidence="3">ATCC 16933</strain>
    </source>
</reference>
<keyword evidence="1" id="KW-0472">Membrane</keyword>
<evidence type="ECO:0000256" key="2">
    <source>
        <dbReference type="SAM" id="SignalP"/>
    </source>
</evidence>
<keyword evidence="1" id="KW-1133">Transmembrane helix</keyword>
<feature type="transmembrane region" description="Helical" evidence="1">
    <location>
        <begin position="43"/>
        <end position="63"/>
    </location>
</feature>
<keyword evidence="2" id="KW-0732">Signal</keyword>
<proteinExistence type="predicted"/>